<reference evidence="3" key="1">
    <citation type="submission" date="2016-11" db="UniProtKB">
        <authorList>
            <consortium name="WormBaseParasite"/>
        </authorList>
    </citation>
    <scope>IDENTIFICATION</scope>
</reference>
<sequence>MPFFSVVAGSTYVLLCGVLLPVYLRFIYIFLSKKKYRSLRCYRIMVQMGIVQCLSMAPGFMLFGIAMILQYDPYGLANFFIALYPGGLRIEAVLGLVLALNRLEIICGFRPSRMAYLTLAIIAWMFGLTYIAILHTPYFGYTVSPKDFMPKYDPDKGFNRELQHYGYYVYAAPMVITLFIYIYILGYLIRLRTTHAGKIKRQERTIFAYAIIKFTMEFSLALGFNHYPFPHSPAFHFAMSLGLILSTMFLTPALYFALYCNLRREFFNFQSECTITVRSISS</sequence>
<feature type="transmembrane region" description="Helical" evidence="1">
    <location>
        <begin position="12"/>
        <end position="32"/>
    </location>
</feature>
<evidence type="ECO:0000313" key="3">
    <source>
        <dbReference type="WBParaSite" id="L893_g15721.t1"/>
    </source>
</evidence>
<feature type="transmembrane region" description="Helical" evidence="1">
    <location>
        <begin position="236"/>
        <end position="258"/>
    </location>
</feature>
<dbReference type="AlphaFoldDB" id="A0A1I7YF01"/>
<dbReference type="SUPFAM" id="SSF81321">
    <property type="entry name" value="Family A G protein-coupled receptor-like"/>
    <property type="match status" value="1"/>
</dbReference>
<dbReference type="Proteomes" id="UP000095287">
    <property type="component" value="Unplaced"/>
</dbReference>
<evidence type="ECO:0000256" key="1">
    <source>
        <dbReference type="SAM" id="Phobius"/>
    </source>
</evidence>
<feature type="transmembrane region" description="Helical" evidence="1">
    <location>
        <begin position="165"/>
        <end position="185"/>
    </location>
</feature>
<feature type="transmembrane region" description="Helical" evidence="1">
    <location>
        <begin position="206"/>
        <end position="224"/>
    </location>
</feature>
<name>A0A1I7YF01_9BILA</name>
<evidence type="ECO:0000313" key="2">
    <source>
        <dbReference type="Proteomes" id="UP000095287"/>
    </source>
</evidence>
<proteinExistence type="predicted"/>
<organism evidence="2 3">
    <name type="scientific">Steinernema glaseri</name>
    <dbReference type="NCBI Taxonomy" id="37863"/>
    <lineage>
        <taxon>Eukaryota</taxon>
        <taxon>Metazoa</taxon>
        <taxon>Ecdysozoa</taxon>
        <taxon>Nematoda</taxon>
        <taxon>Chromadorea</taxon>
        <taxon>Rhabditida</taxon>
        <taxon>Tylenchina</taxon>
        <taxon>Panagrolaimomorpha</taxon>
        <taxon>Strongyloidoidea</taxon>
        <taxon>Steinernematidae</taxon>
        <taxon>Steinernema</taxon>
    </lineage>
</organism>
<dbReference type="WBParaSite" id="L893_g15721.t1">
    <property type="protein sequence ID" value="L893_g15721.t1"/>
    <property type="gene ID" value="L893_g15721"/>
</dbReference>
<accession>A0A1I7YF01</accession>
<feature type="transmembrane region" description="Helical" evidence="1">
    <location>
        <begin position="115"/>
        <end position="139"/>
    </location>
</feature>
<keyword evidence="1" id="KW-1133">Transmembrane helix</keyword>
<keyword evidence="1" id="KW-0472">Membrane</keyword>
<feature type="transmembrane region" description="Helical" evidence="1">
    <location>
        <begin position="44"/>
        <end position="69"/>
    </location>
</feature>
<feature type="transmembrane region" description="Helical" evidence="1">
    <location>
        <begin position="81"/>
        <end position="103"/>
    </location>
</feature>
<protein>
    <submittedName>
        <fullName evidence="3">7TM_GPCR_Srx domain-containing protein</fullName>
    </submittedName>
</protein>
<keyword evidence="1" id="KW-0812">Transmembrane</keyword>
<keyword evidence="2" id="KW-1185">Reference proteome</keyword>